<keyword evidence="4" id="KW-1185">Reference proteome</keyword>
<dbReference type="AlphaFoldDB" id="D3PAC9"/>
<dbReference type="Gene3D" id="3.90.950.20">
    <property type="entry name" value="CinA-like"/>
    <property type="match status" value="1"/>
</dbReference>
<dbReference type="InterPro" id="IPR050101">
    <property type="entry name" value="CinA"/>
</dbReference>
<evidence type="ECO:0000259" key="2">
    <source>
        <dbReference type="SMART" id="SM00852"/>
    </source>
</evidence>
<dbReference type="eggNOG" id="COG1058">
    <property type="taxonomic scope" value="Bacteria"/>
</dbReference>
<dbReference type="NCBIfam" id="NF001813">
    <property type="entry name" value="PRK00549.1"/>
    <property type="match status" value="1"/>
</dbReference>
<dbReference type="PIRSF" id="PIRSF006728">
    <property type="entry name" value="CinA"/>
    <property type="match status" value="1"/>
</dbReference>
<gene>
    <name evidence="3" type="ordered locus">DEFDS_0040</name>
</gene>
<dbReference type="Pfam" id="PF00994">
    <property type="entry name" value="MoCF_biosynth"/>
    <property type="match status" value="1"/>
</dbReference>
<dbReference type="PANTHER" id="PTHR13939:SF0">
    <property type="entry name" value="NMN AMIDOHYDROLASE-LIKE PROTEIN YFAY"/>
    <property type="match status" value="1"/>
</dbReference>
<dbReference type="InterPro" id="IPR036425">
    <property type="entry name" value="MoaB/Mog-like_dom_sf"/>
</dbReference>
<reference evidence="3 4" key="1">
    <citation type="journal article" date="2010" name="DNA Res.">
        <title>Bacterial lifestyle in a deep-sea hydrothermal vent chimney revealed by the genome sequence of the thermophilic bacterium Deferribacter desulfuricans SSM1.</title>
        <authorList>
            <person name="Takaki Y."/>
            <person name="Shimamura S."/>
            <person name="Nakagawa S."/>
            <person name="Fukuhara Y."/>
            <person name="Horikawa H."/>
            <person name="Ankai A."/>
            <person name="Harada T."/>
            <person name="Hosoyama A."/>
            <person name="Oguchi A."/>
            <person name="Fukui S."/>
            <person name="Fujita N."/>
            <person name="Takami H."/>
            <person name="Takai K."/>
        </authorList>
    </citation>
    <scope>NUCLEOTIDE SEQUENCE [LARGE SCALE GENOMIC DNA]</scope>
    <source>
        <strain evidence="4">DSM 14783 / JCM 11476 / NBRC 101012 / SSM1</strain>
    </source>
</reference>
<evidence type="ECO:0000313" key="4">
    <source>
        <dbReference type="Proteomes" id="UP000001520"/>
    </source>
</evidence>
<dbReference type="EMBL" id="AP011529">
    <property type="protein sequence ID" value="BAI79552.1"/>
    <property type="molecule type" value="Genomic_DNA"/>
</dbReference>
<dbReference type="STRING" id="639282.DEFDS_0040"/>
<dbReference type="OrthoDB" id="9801454at2"/>
<dbReference type="Gene3D" id="3.40.980.10">
    <property type="entry name" value="MoaB/Mog-like domain"/>
    <property type="match status" value="1"/>
</dbReference>
<comment type="similarity">
    <text evidence="1">Belongs to the CinA family.</text>
</comment>
<dbReference type="Pfam" id="PF02464">
    <property type="entry name" value="CinA"/>
    <property type="match status" value="1"/>
</dbReference>
<evidence type="ECO:0000313" key="3">
    <source>
        <dbReference type="EMBL" id="BAI79552.1"/>
    </source>
</evidence>
<dbReference type="SMART" id="SM00852">
    <property type="entry name" value="MoCF_biosynth"/>
    <property type="match status" value="1"/>
</dbReference>
<dbReference type="HAMAP" id="MF_00226_B">
    <property type="entry name" value="CinA_B"/>
    <property type="match status" value="1"/>
</dbReference>
<dbReference type="InterPro" id="IPR008136">
    <property type="entry name" value="CinA_C"/>
</dbReference>
<dbReference type="InterPro" id="IPR036653">
    <property type="entry name" value="CinA-like_C"/>
</dbReference>
<evidence type="ECO:0000256" key="1">
    <source>
        <dbReference type="HAMAP-Rule" id="MF_00226"/>
    </source>
</evidence>
<dbReference type="NCBIfam" id="TIGR00199">
    <property type="entry name" value="PncC_domain"/>
    <property type="match status" value="1"/>
</dbReference>
<dbReference type="Proteomes" id="UP000001520">
    <property type="component" value="Chromosome"/>
</dbReference>
<dbReference type="NCBIfam" id="TIGR00177">
    <property type="entry name" value="molyb_syn"/>
    <property type="match status" value="1"/>
</dbReference>
<dbReference type="InterPro" id="IPR001453">
    <property type="entry name" value="MoaB/Mog_dom"/>
</dbReference>
<dbReference type="eggNOG" id="COG1546">
    <property type="taxonomic scope" value="Bacteria"/>
</dbReference>
<proteinExistence type="inferred from homology"/>
<dbReference type="CDD" id="cd00885">
    <property type="entry name" value="cinA"/>
    <property type="match status" value="1"/>
</dbReference>
<organism evidence="3 4">
    <name type="scientific">Deferribacter desulfuricans (strain DSM 14783 / JCM 11476 / NBRC 101012 / SSM1)</name>
    <dbReference type="NCBI Taxonomy" id="639282"/>
    <lineage>
        <taxon>Bacteria</taxon>
        <taxon>Pseudomonadati</taxon>
        <taxon>Deferribacterota</taxon>
        <taxon>Deferribacteres</taxon>
        <taxon>Deferribacterales</taxon>
        <taxon>Deferribacteraceae</taxon>
        <taxon>Deferribacter</taxon>
    </lineage>
</organism>
<dbReference type="SUPFAM" id="SSF53218">
    <property type="entry name" value="Molybdenum cofactor biosynthesis proteins"/>
    <property type="match status" value="1"/>
</dbReference>
<dbReference type="NCBIfam" id="TIGR00200">
    <property type="entry name" value="cinA_nterm"/>
    <property type="match status" value="1"/>
</dbReference>
<accession>D3PAC9</accession>
<dbReference type="PANTHER" id="PTHR13939">
    <property type="entry name" value="NICOTINAMIDE-NUCLEOTIDE AMIDOHYDROLASE PNCC"/>
    <property type="match status" value="1"/>
</dbReference>
<dbReference type="KEGG" id="ddf:DEFDS_0040"/>
<feature type="domain" description="MoaB/Mog" evidence="2">
    <location>
        <begin position="4"/>
        <end position="171"/>
    </location>
</feature>
<dbReference type="SUPFAM" id="SSF142433">
    <property type="entry name" value="CinA-like"/>
    <property type="match status" value="1"/>
</dbReference>
<protein>
    <recommendedName>
        <fullName evidence="1">CinA-like protein</fullName>
    </recommendedName>
</protein>
<dbReference type="HOGENOM" id="CLU_030805_9_2_0"/>
<sequence>MNCAIFAIGNEILEGSITDTNSTYLAKHLTDLGFKIVEIKALPDNKEILVDNFTYALKNYDLTITTGGLGPTFDDLTAETVALAANREFIFYEDVYKSIENKLAVRGVKIKESHKHQAYLPKDAILFQNDKGTAVGFCVENSGSLIISLPGIPYEMKHMFENYVVPFLKNRFDLKPIYKKDLKFIGIPESDVDEAIINTEKSDDTEVIINTSKGMIIVRIRSYNYEKLMAFAEKLKDKLNKFYFGEDDDTLESVILKKLIAKNITISTAESCTGGLIAKKLTDIPGSSKSFLGSIVSYSNDAKNNILNVSKETLEKFGAVSEECCKEMLTGCKKIFNSDIVIATTGIAGPDGGTKDKPVGTVFVGINMKDKVFIKKYLFNGDREAIRERTANIAFRNLLELLSE</sequence>
<dbReference type="RefSeq" id="WP_013006800.1">
    <property type="nucleotide sequence ID" value="NC_013939.1"/>
</dbReference>
<dbReference type="Gene3D" id="3.30.70.2860">
    <property type="match status" value="1"/>
</dbReference>
<dbReference type="InterPro" id="IPR008135">
    <property type="entry name" value="Competence-induced_CinA"/>
</dbReference>
<name>D3PAC9_DEFDS</name>